<dbReference type="InterPro" id="IPR011009">
    <property type="entry name" value="Kinase-like_dom_sf"/>
</dbReference>
<name>A0A835M4L5_9MAGN</name>
<dbReference type="SMART" id="SM00220">
    <property type="entry name" value="S_TKc"/>
    <property type="match status" value="1"/>
</dbReference>
<dbReference type="OrthoDB" id="1934439at2759"/>
<evidence type="ECO:0000313" key="4">
    <source>
        <dbReference type="EMBL" id="KAF9613749.1"/>
    </source>
</evidence>
<dbReference type="EMBL" id="JADFTS010000003">
    <property type="protein sequence ID" value="KAF9613749.1"/>
    <property type="molecule type" value="Genomic_DNA"/>
</dbReference>
<protein>
    <recommendedName>
        <fullName evidence="3">Protein kinase domain-containing protein</fullName>
    </recommendedName>
</protein>
<dbReference type="Proteomes" id="UP000631114">
    <property type="component" value="Unassembled WGS sequence"/>
</dbReference>
<dbReference type="SUPFAM" id="SSF56112">
    <property type="entry name" value="Protein kinase-like (PK-like)"/>
    <property type="match status" value="1"/>
</dbReference>
<feature type="non-terminal residue" evidence="4">
    <location>
        <position position="1"/>
    </location>
</feature>
<evidence type="ECO:0000259" key="3">
    <source>
        <dbReference type="PROSITE" id="PS50011"/>
    </source>
</evidence>
<dbReference type="PROSITE" id="PS50011">
    <property type="entry name" value="PROTEIN_KINASE_DOM"/>
    <property type="match status" value="1"/>
</dbReference>
<reference evidence="4 5" key="1">
    <citation type="submission" date="2020-10" db="EMBL/GenBank/DDBJ databases">
        <title>The Coptis chinensis genome and diversification of protoberbering-type alkaloids.</title>
        <authorList>
            <person name="Wang B."/>
            <person name="Shu S."/>
            <person name="Song C."/>
            <person name="Liu Y."/>
        </authorList>
    </citation>
    <scope>NUCLEOTIDE SEQUENCE [LARGE SCALE GENOMIC DNA]</scope>
    <source>
        <strain evidence="4">HL-2020</strain>
        <tissue evidence="4">Leaf</tissue>
    </source>
</reference>
<proteinExistence type="predicted"/>
<keyword evidence="1" id="KW-0547">Nucleotide-binding</keyword>
<keyword evidence="5" id="KW-1185">Reference proteome</keyword>
<evidence type="ECO:0000313" key="5">
    <source>
        <dbReference type="Proteomes" id="UP000631114"/>
    </source>
</evidence>
<organism evidence="4 5">
    <name type="scientific">Coptis chinensis</name>
    <dbReference type="NCBI Taxonomy" id="261450"/>
    <lineage>
        <taxon>Eukaryota</taxon>
        <taxon>Viridiplantae</taxon>
        <taxon>Streptophyta</taxon>
        <taxon>Embryophyta</taxon>
        <taxon>Tracheophyta</taxon>
        <taxon>Spermatophyta</taxon>
        <taxon>Magnoliopsida</taxon>
        <taxon>Ranunculales</taxon>
        <taxon>Ranunculaceae</taxon>
        <taxon>Coptidoideae</taxon>
        <taxon>Coptis</taxon>
    </lineage>
</organism>
<accession>A0A835M4L5</accession>
<sequence>MQCLEEVPLLLLRRSLTSRDLKLENILINFKDWELKLADFGQSRQFIIPTEAYTLNVCTTPYRAPELLLDFKDYTIVTDMWSVGCIFGELVSGDTLFEAHSIEAQFKKIYTLLGTPVDNLWPGTNKAIIASSDIIIAPELSSHFPLLDGNGVNLLSDNDISYLDLTGAAKIFAFMSAHPEFGVGQLDEKVCEQYAIKGDDADRALLPEKTPFYEDLATVVVHLSSFFALRVEGHCFCMQAPMIQH</sequence>
<dbReference type="PANTHER" id="PTHR24056">
    <property type="entry name" value="CELL DIVISION PROTEIN KINASE"/>
    <property type="match status" value="1"/>
</dbReference>
<dbReference type="GO" id="GO:0005524">
    <property type="term" value="F:ATP binding"/>
    <property type="evidence" value="ECO:0007669"/>
    <property type="project" value="UniProtKB-KW"/>
</dbReference>
<dbReference type="Pfam" id="PF00069">
    <property type="entry name" value="Pkinase"/>
    <property type="match status" value="1"/>
</dbReference>
<comment type="caution">
    <text evidence="4">The sequence shown here is derived from an EMBL/GenBank/DDBJ whole genome shotgun (WGS) entry which is preliminary data.</text>
</comment>
<dbReference type="InterPro" id="IPR050108">
    <property type="entry name" value="CDK"/>
</dbReference>
<feature type="domain" description="Protein kinase" evidence="3">
    <location>
        <begin position="1"/>
        <end position="181"/>
    </location>
</feature>
<dbReference type="AlphaFoldDB" id="A0A835M4L5"/>
<dbReference type="GO" id="GO:0004674">
    <property type="term" value="F:protein serine/threonine kinase activity"/>
    <property type="evidence" value="ECO:0007669"/>
    <property type="project" value="TreeGrafter"/>
</dbReference>
<dbReference type="Gene3D" id="1.10.510.10">
    <property type="entry name" value="Transferase(Phosphotransferase) domain 1"/>
    <property type="match status" value="1"/>
</dbReference>
<dbReference type="GO" id="GO:0005634">
    <property type="term" value="C:nucleus"/>
    <property type="evidence" value="ECO:0007669"/>
    <property type="project" value="TreeGrafter"/>
</dbReference>
<keyword evidence="2" id="KW-0067">ATP-binding</keyword>
<evidence type="ECO:0000256" key="1">
    <source>
        <dbReference type="ARBA" id="ARBA00022741"/>
    </source>
</evidence>
<dbReference type="InterPro" id="IPR000719">
    <property type="entry name" value="Prot_kinase_dom"/>
</dbReference>
<gene>
    <name evidence="4" type="ORF">IFM89_010479</name>
</gene>
<evidence type="ECO:0000256" key="2">
    <source>
        <dbReference type="ARBA" id="ARBA00022840"/>
    </source>
</evidence>